<keyword evidence="2" id="KW-0946">Virion</keyword>
<dbReference type="EMBL" id="RHIB01000004">
    <property type="protein sequence ID" value="RNA66368.1"/>
    <property type="molecule type" value="Genomic_DNA"/>
</dbReference>
<evidence type="ECO:0000259" key="1">
    <source>
        <dbReference type="Pfam" id="PF07552"/>
    </source>
</evidence>
<dbReference type="InterPro" id="IPR011428">
    <property type="entry name" value="Spore_coat_X/V"/>
</dbReference>
<protein>
    <submittedName>
        <fullName evidence="2">Spore coat protein</fullName>
    </submittedName>
</protein>
<feature type="domain" description="Spore coat protein X/V" evidence="1">
    <location>
        <begin position="76"/>
        <end position="133"/>
    </location>
</feature>
<reference evidence="2 3" key="1">
    <citation type="submission" date="2018-10" db="EMBL/GenBank/DDBJ databases">
        <title>Bacillus Keqinensis sp. nov., a moderately halophilic bacterium isolated from a saline-alkaline lake.</title>
        <authorList>
            <person name="Wang H."/>
        </authorList>
    </citation>
    <scope>NUCLEOTIDE SEQUENCE [LARGE SCALE GENOMIC DNA]</scope>
    <source>
        <strain evidence="2 3">KQ-3</strain>
    </source>
</reference>
<dbReference type="GO" id="GO:0030435">
    <property type="term" value="P:sporulation resulting in formation of a cellular spore"/>
    <property type="evidence" value="ECO:0007669"/>
    <property type="project" value="InterPro"/>
</dbReference>
<organism evidence="2 3">
    <name type="scientific">Alteribacter keqinensis</name>
    <dbReference type="NCBI Taxonomy" id="2483800"/>
    <lineage>
        <taxon>Bacteria</taxon>
        <taxon>Bacillati</taxon>
        <taxon>Bacillota</taxon>
        <taxon>Bacilli</taxon>
        <taxon>Bacillales</taxon>
        <taxon>Bacillaceae</taxon>
        <taxon>Alteribacter</taxon>
    </lineage>
</organism>
<comment type="caution">
    <text evidence="2">The sequence shown here is derived from an EMBL/GenBank/DDBJ whole genome shotgun (WGS) entry which is preliminary data.</text>
</comment>
<keyword evidence="2" id="KW-0167">Capsid protein</keyword>
<keyword evidence="3" id="KW-1185">Reference proteome</keyword>
<proteinExistence type="predicted"/>
<accession>A0A3M7TLV0</accession>
<name>A0A3M7TLV0_9BACI</name>
<dbReference type="AlphaFoldDB" id="A0A3M7TLV0"/>
<gene>
    <name evidence="2" type="ORF">EBO34_19495</name>
</gene>
<dbReference type="OrthoDB" id="2680713at2"/>
<feature type="domain" description="Spore coat protein X/V" evidence="1">
    <location>
        <begin position="22"/>
        <end position="69"/>
    </location>
</feature>
<dbReference type="Proteomes" id="UP000278746">
    <property type="component" value="Unassembled WGS sequence"/>
</dbReference>
<dbReference type="GO" id="GO:0031160">
    <property type="term" value="C:spore wall"/>
    <property type="evidence" value="ECO:0007669"/>
    <property type="project" value="InterPro"/>
</dbReference>
<dbReference type="Pfam" id="PF07552">
    <property type="entry name" value="Coat_X"/>
    <property type="match status" value="2"/>
</dbReference>
<sequence>MSGKPHPLSCCKKEGSGDTIQNKTTQLSEELIVVRNSCDVTVTTTDTKAAVNLQAALQAAIVILISISVADSDQAERITDDLMQSVKSKQISYQQVIIEGSKNVNVTTTDTQILINIQLLVQLLILVSAQLNIA</sequence>
<evidence type="ECO:0000313" key="3">
    <source>
        <dbReference type="Proteomes" id="UP000278746"/>
    </source>
</evidence>
<evidence type="ECO:0000313" key="2">
    <source>
        <dbReference type="EMBL" id="RNA66368.1"/>
    </source>
</evidence>